<dbReference type="OrthoDB" id="9810264at2"/>
<protein>
    <submittedName>
        <fullName evidence="12">Methyl-accepting chemotaxis sensory transducer with Cache sensor</fullName>
    </submittedName>
</protein>
<keyword evidence="5 9" id="KW-0472">Membrane</keyword>
<evidence type="ECO:0000256" key="3">
    <source>
        <dbReference type="ARBA" id="ARBA00022692"/>
    </source>
</evidence>
<name>A0A3N1XLF7_9FIRM</name>
<dbReference type="SMART" id="SM01049">
    <property type="entry name" value="Cache_2"/>
    <property type="match status" value="1"/>
</dbReference>
<dbReference type="GO" id="GO:0007165">
    <property type="term" value="P:signal transduction"/>
    <property type="evidence" value="ECO:0007669"/>
    <property type="project" value="UniProtKB-KW"/>
</dbReference>
<gene>
    <name evidence="12" type="ORF">EDD66_106228</name>
</gene>
<keyword evidence="4 9" id="KW-1133">Transmembrane helix</keyword>
<comment type="subcellular location">
    <subcellularLocation>
        <location evidence="1">Cell membrane</location>
        <topology evidence="1">Multi-pass membrane protein</topology>
    </subcellularLocation>
</comment>
<evidence type="ECO:0000256" key="2">
    <source>
        <dbReference type="ARBA" id="ARBA00022475"/>
    </source>
</evidence>
<dbReference type="PROSITE" id="PS50111">
    <property type="entry name" value="CHEMOTAXIS_TRANSDUC_2"/>
    <property type="match status" value="1"/>
</dbReference>
<dbReference type="Gene3D" id="3.30.450.20">
    <property type="entry name" value="PAS domain"/>
    <property type="match status" value="1"/>
</dbReference>
<dbReference type="GO" id="GO:0005886">
    <property type="term" value="C:plasma membrane"/>
    <property type="evidence" value="ECO:0007669"/>
    <property type="project" value="UniProtKB-SubCell"/>
</dbReference>
<sequence length="594" mass="65007">MLNNLKVRSKIFVLVILSFASIIFLSIFALILINNTNEFAMKEIETTVRSDYDESIKEQVTNVISLLDTIYAKYENGEYTLEEAKLISADIIRELRYKEGGYFWIDTVEGDNVVLLGNDTEGTNRLEAKDANGKPMIKELIAAAKNPEGGYVDYAFPKEGETEASPKRGYTKLFEPYGWVVGTGNYTDDIDNLISDMASQQSAQLAKFIMTLIAVLIIILALMIILSIIISRNIVVGLNSAMGVLKKVEVGDLTSEISEKDLKRKDDFGILANALNNMQLSVGMLIKKVQEESKVMQNIVSDITKSYNELNSTIESVSATTEEIAAGMEETAASSEEISATAQEIESAARNIAVRAGEGTNQVVEIRQRASDTKDMADQSQVRANQIKKEIGSKLGNALEKAKVVEEINVLSDSIMDITTQTNLLALNAAIEAARAGEAGKGFSVVADEIRNLAEQSKGSVLKIQDVTEVVVGAVKNLADSAKDLLEYVSGEVTEDYNKLREVADSYSSDSNNVDEMITEFSATSEELLASVNNVLQAIHEVARASNEGAQGTTDIAEKSMDITNQSNNIMSLIEQSKESSDMLYEETQKFTVR</sequence>
<dbReference type="AlphaFoldDB" id="A0A3N1XLF7"/>
<dbReference type="EMBL" id="RJVG01000006">
    <property type="protein sequence ID" value="ROR27530.1"/>
    <property type="molecule type" value="Genomic_DNA"/>
</dbReference>
<keyword evidence="13" id="KW-1185">Reference proteome</keyword>
<keyword evidence="3 9" id="KW-0812">Transmembrane</keyword>
<feature type="domain" description="HAMP" evidence="11">
    <location>
        <begin position="232"/>
        <end position="287"/>
    </location>
</feature>
<evidence type="ECO:0000259" key="10">
    <source>
        <dbReference type="PROSITE" id="PS50111"/>
    </source>
</evidence>
<evidence type="ECO:0000313" key="12">
    <source>
        <dbReference type="EMBL" id="ROR27530.1"/>
    </source>
</evidence>
<evidence type="ECO:0000313" key="13">
    <source>
        <dbReference type="Proteomes" id="UP000273083"/>
    </source>
</evidence>
<dbReference type="InterPro" id="IPR004089">
    <property type="entry name" value="MCPsignal_dom"/>
</dbReference>
<dbReference type="RefSeq" id="WP_123609768.1">
    <property type="nucleotide sequence ID" value="NZ_RJVG01000006.1"/>
</dbReference>
<evidence type="ECO:0000256" key="6">
    <source>
        <dbReference type="ARBA" id="ARBA00023224"/>
    </source>
</evidence>
<keyword evidence="6 8" id="KW-0807">Transducer</keyword>
<dbReference type="PANTHER" id="PTHR32089:SF112">
    <property type="entry name" value="LYSOZYME-LIKE PROTEIN-RELATED"/>
    <property type="match status" value="1"/>
</dbReference>
<dbReference type="PROSITE" id="PS50885">
    <property type="entry name" value="HAMP"/>
    <property type="match status" value="1"/>
</dbReference>
<accession>A0A3N1XLF7</accession>
<evidence type="ECO:0000259" key="11">
    <source>
        <dbReference type="PROSITE" id="PS50885"/>
    </source>
</evidence>
<dbReference type="InterPro" id="IPR033480">
    <property type="entry name" value="sCache_2"/>
</dbReference>
<feature type="transmembrane region" description="Helical" evidence="9">
    <location>
        <begin position="12"/>
        <end position="33"/>
    </location>
</feature>
<comment type="caution">
    <text evidence="12">The sequence shown here is derived from an EMBL/GenBank/DDBJ whole genome shotgun (WGS) entry which is preliminary data.</text>
</comment>
<proteinExistence type="inferred from homology"/>
<dbReference type="Gene3D" id="1.10.287.950">
    <property type="entry name" value="Methyl-accepting chemotaxis protein"/>
    <property type="match status" value="1"/>
</dbReference>
<dbReference type="Proteomes" id="UP000273083">
    <property type="component" value="Unassembled WGS sequence"/>
</dbReference>
<dbReference type="Gene3D" id="1.10.8.500">
    <property type="entry name" value="HAMP domain in histidine kinase"/>
    <property type="match status" value="1"/>
</dbReference>
<evidence type="ECO:0000256" key="9">
    <source>
        <dbReference type="SAM" id="Phobius"/>
    </source>
</evidence>
<feature type="transmembrane region" description="Helical" evidence="9">
    <location>
        <begin position="208"/>
        <end position="230"/>
    </location>
</feature>
<reference evidence="12 13" key="1">
    <citation type="submission" date="2018-11" db="EMBL/GenBank/DDBJ databases">
        <title>Genomic Encyclopedia of Type Strains, Phase IV (KMG-IV): sequencing the most valuable type-strain genomes for metagenomic binning, comparative biology and taxonomic classification.</title>
        <authorList>
            <person name="Goeker M."/>
        </authorList>
    </citation>
    <scope>NUCLEOTIDE SEQUENCE [LARGE SCALE GENOMIC DNA]</scope>
    <source>
        <strain evidence="12 13">DSM 26537</strain>
    </source>
</reference>
<evidence type="ECO:0000256" key="8">
    <source>
        <dbReference type="PROSITE-ProRule" id="PRU00284"/>
    </source>
</evidence>
<evidence type="ECO:0000256" key="1">
    <source>
        <dbReference type="ARBA" id="ARBA00004651"/>
    </source>
</evidence>
<dbReference type="SMART" id="SM00283">
    <property type="entry name" value="MA"/>
    <property type="match status" value="1"/>
</dbReference>
<dbReference type="InterPro" id="IPR003660">
    <property type="entry name" value="HAMP_dom"/>
</dbReference>
<feature type="domain" description="Methyl-accepting transducer" evidence="10">
    <location>
        <begin position="299"/>
        <end position="543"/>
    </location>
</feature>
<dbReference type="Pfam" id="PF17200">
    <property type="entry name" value="sCache_2"/>
    <property type="match status" value="1"/>
</dbReference>
<evidence type="ECO:0000256" key="7">
    <source>
        <dbReference type="ARBA" id="ARBA00029447"/>
    </source>
</evidence>
<evidence type="ECO:0000256" key="4">
    <source>
        <dbReference type="ARBA" id="ARBA00022989"/>
    </source>
</evidence>
<comment type="similarity">
    <text evidence="7">Belongs to the methyl-accepting chemotaxis (MCP) protein family.</text>
</comment>
<dbReference type="SUPFAM" id="SSF58104">
    <property type="entry name" value="Methyl-accepting chemotaxis protein (MCP) signaling domain"/>
    <property type="match status" value="1"/>
</dbReference>
<dbReference type="PANTHER" id="PTHR32089">
    <property type="entry name" value="METHYL-ACCEPTING CHEMOTAXIS PROTEIN MCPB"/>
    <property type="match status" value="1"/>
</dbReference>
<keyword evidence="2" id="KW-1003">Cell membrane</keyword>
<evidence type="ECO:0000256" key="5">
    <source>
        <dbReference type="ARBA" id="ARBA00023136"/>
    </source>
</evidence>
<dbReference type="Pfam" id="PF00015">
    <property type="entry name" value="MCPsignal"/>
    <property type="match status" value="1"/>
</dbReference>
<organism evidence="12 13">
    <name type="scientific">Mobilisporobacter senegalensis</name>
    <dbReference type="NCBI Taxonomy" id="1329262"/>
    <lineage>
        <taxon>Bacteria</taxon>
        <taxon>Bacillati</taxon>
        <taxon>Bacillota</taxon>
        <taxon>Clostridia</taxon>
        <taxon>Lachnospirales</taxon>
        <taxon>Lachnospiraceae</taxon>
        <taxon>Mobilisporobacter</taxon>
    </lineage>
</organism>